<dbReference type="Proteomes" id="UP000241546">
    <property type="component" value="Unassembled WGS sequence"/>
</dbReference>
<dbReference type="PROSITE" id="PS50048">
    <property type="entry name" value="ZN2_CY6_FUNGAL_2"/>
    <property type="match status" value="1"/>
</dbReference>
<reference evidence="4" key="1">
    <citation type="submission" date="2016-07" db="EMBL/GenBank/DDBJ databases">
        <title>Multiple horizontal gene transfer events from other fungi enriched the ability of initially mycotrophic Trichoderma (Ascomycota) to feed on dead plant biomass.</title>
        <authorList>
            <consortium name="DOE Joint Genome Institute"/>
            <person name="Atanasova L."/>
            <person name="Chenthamara K."/>
            <person name="Zhang J."/>
            <person name="Grujic M."/>
            <person name="Henrissat B."/>
            <person name="Kuo A."/>
            <person name="Aerts A."/>
            <person name="Salamov A."/>
            <person name="Lipzen A."/>
            <person name="Labutti K."/>
            <person name="Barry K."/>
            <person name="Miao Y."/>
            <person name="Rahimi M.J."/>
            <person name="Shen Q."/>
            <person name="Grigoriev I.V."/>
            <person name="Kubicek C.P."/>
            <person name="Druzhinina I.S."/>
        </authorList>
    </citation>
    <scope>NUCLEOTIDE SEQUENCE [LARGE SCALE GENOMIC DNA]</scope>
    <source>
        <strain evidence="4">TUCIM 6016</strain>
    </source>
</reference>
<dbReference type="SUPFAM" id="SSF57701">
    <property type="entry name" value="Zn2/Cys6 DNA-binding domain"/>
    <property type="match status" value="1"/>
</dbReference>
<dbReference type="EMBL" id="KZ680225">
    <property type="protein sequence ID" value="PTB62107.1"/>
    <property type="molecule type" value="Genomic_DNA"/>
</dbReference>
<protein>
    <recommendedName>
        <fullName evidence="2">Zn(2)-C6 fungal-type domain-containing protein</fullName>
    </recommendedName>
</protein>
<sequence length="470" mass="53060">MMTTMLKRHNSRTACDRCYKLKERCDRSAGGVSCTRCDRLTFVCSINRPIRAAGRRPKNWGRVLPGDTSSDSITSSMVTQQNLPIDEWVTDGLKIDLQEKELLRALLSQPKNFGHHLVSSSFEEAEHRLLAALLPRAMPFLKDAYLAYAGTLQLTQQDTASDVIRMNDSYRYASSAIGMLRLLHATNAQESTVCLTLGTVLVLSVYSLSGLGVAEICQHCLSTTAAFTDAAILWDEDTVSQYSFLVLLDTADCLVHCRKPTQRFPSEETKVVSRHLGVCLSLLPYYYDLCLIGHCMANSFDTVCLVQLHKKLDEIRTAVEGWRPPPLCNVSQRYETVDLVNLLAQAKVYRLAALLVGHRLRYPFGREDGQARIWSNEIMLELELANWATKQPCRCVTLPYLVAAVEIQDVGSRVQALENVDKYVDHFMPTVQRAAKQFLSRIWLERDNNATRYWFQSLSKPCPVLQSLEL</sequence>
<dbReference type="InterPro" id="IPR001138">
    <property type="entry name" value="Zn2Cys6_DnaBD"/>
</dbReference>
<dbReference type="Gene3D" id="4.10.240.10">
    <property type="entry name" value="Zn(2)-C6 fungal-type DNA-binding domain"/>
    <property type="match status" value="1"/>
</dbReference>
<keyword evidence="4" id="KW-1185">Reference proteome</keyword>
<dbReference type="GO" id="GO:0000981">
    <property type="term" value="F:DNA-binding transcription factor activity, RNA polymerase II-specific"/>
    <property type="evidence" value="ECO:0007669"/>
    <property type="project" value="InterPro"/>
</dbReference>
<organism evidence="3 4">
    <name type="scientific">Trichoderma citrinoviride</name>
    <dbReference type="NCBI Taxonomy" id="58853"/>
    <lineage>
        <taxon>Eukaryota</taxon>
        <taxon>Fungi</taxon>
        <taxon>Dikarya</taxon>
        <taxon>Ascomycota</taxon>
        <taxon>Pezizomycotina</taxon>
        <taxon>Sordariomycetes</taxon>
        <taxon>Hypocreomycetidae</taxon>
        <taxon>Hypocreales</taxon>
        <taxon>Hypocreaceae</taxon>
        <taxon>Trichoderma</taxon>
    </lineage>
</organism>
<dbReference type="Pfam" id="PF00172">
    <property type="entry name" value="Zn_clus"/>
    <property type="match status" value="1"/>
</dbReference>
<evidence type="ECO:0000256" key="1">
    <source>
        <dbReference type="ARBA" id="ARBA00023242"/>
    </source>
</evidence>
<dbReference type="SMART" id="SM00066">
    <property type="entry name" value="GAL4"/>
    <property type="match status" value="1"/>
</dbReference>
<evidence type="ECO:0000313" key="4">
    <source>
        <dbReference type="Proteomes" id="UP000241546"/>
    </source>
</evidence>
<dbReference type="AlphaFoldDB" id="A0A2T4AYG3"/>
<feature type="domain" description="Zn(2)-C6 fungal-type" evidence="2">
    <location>
        <begin position="14"/>
        <end position="46"/>
    </location>
</feature>
<dbReference type="OrthoDB" id="4137815at2759"/>
<dbReference type="RefSeq" id="XP_024745427.1">
    <property type="nucleotide sequence ID" value="XM_024895809.1"/>
</dbReference>
<evidence type="ECO:0000313" key="3">
    <source>
        <dbReference type="EMBL" id="PTB62107.1"/>
    </source>
</evidence>
<name>A0A2T4AYG3_9HYPO</name>
<dbReference type="CDD" id="cd00067">
    <property type="entry name" value="GAL4"/>
    <property type="match status" value="1"/>
</dbReference>
<dbReference type="GO" id="GO:0008270">
    <property type="term" value="F:zinc ion binding"/>
    <property type="evidence" value="ECO:0007669"/>
    <property type="project" value="InterPro"/>
</dbReference>
<dbReference type="GeneID" id="36603927"/>
<proteinExistence type="predicted"/>
<dbReference type="InterPro" id="IPR036864">
    <property type="entry name" value="Zn2-C6_fun-type_DNA-bd_sf"/>
</dbReference>
<gene>
    <name evidence="3" type="ORF">BBK36DRAFT_1172944</name>
</gene>
<keyword evidence="1" id="KW-0539">Nucleus</keyword>
<accession>A0A2T4AYG3</accession>
<evidence type="ECO:0000259" key="2">
    <source>
        <dbReference type="PROSITE" id="PS50048"/>
    </source>
</evidence>